<dbReference type="WBParaSite" id="Hba_17219">
    <property type="protein sequence ID" value="Hba_17219"/>
    <property type="gene ID" value="Hba_17219"/>
</dbReference>
<reference evidence="2" key="1">
    <citation type="submission" date="2016-11" db="UniProtKB">
        <authorList>
            <consortium name="WormBaseParasite"/>
        </authorList>
    </citation>
    <scope>IDENTIFICATION</scope>
</reference>
<organism evidence="1 2">
    <name type="scientific">Heterorhabditis bacteriophora</name>
    <name type="common">Entomopathogenic nematode worm</name>
    <dbReference type="NCBI Taxonomy" id="37862"/>
    <lineage>
        <taxon>Eukaryota</taxon>
        <taxon>Metazoa</taxon>
        <taxon>Ecdysozoa</taxon>
        <taxon>Nematoda</taxon>
        <taxon>Chromadorea</taxon>
        <taxon>Rhabditida</taxon>
        <taxon>Rhabditina</taxon>
        <taxon>Rhabditomorpha</taxon>
        <taxon>Strongyloidea</taxon>
        <taxon>Heterorhabditidae</taxon>
        <taxon>Heterorhabditis</taxon>
    </lineage>
</organism>
<proteinExistence type="predicted"/>
<dbReference type="AlphaFoldDB" id="A0A1I7XHJ8"/>
<evidence type="ECO:0000313" key="2">
    <source>
        <dbReference type="WBParaSite" id="Hba_17219"/>
    </source>
</evidence>
<dbReference type="Proteomes" id="UP000095283">
    <property type="component" value="Unplaced"/>
</dbReference>
<protein>
    <submittedName>
        <fullName evidence="2">Uncharacterized protein</fullName>
    </submittedName>
</protein>
<accession>A0A1I7XHJ8</accession>
<evidence type="ECO:0000313" key="1">
    <source>
        <dbReference type="Proteomes" id="UP000095283"/>
    </source>
</evidence>
<name>A0A1I7XHJ8_HETBA</name>
<sequence>MHLKNLTAACYSCSTCNPPNQCQVECRTDQFCQSRNTSWRCINGCCKFVLAVRCPVVTVDVAPVIVDSSVRLAIFAVDVPTALALKEMREPKIIDELGEAAEVEESDRCCIEKCEKFGMKYFDEYEKERVARYKSIRATVDKYRKILNVELPAYVTTAEALKSEFPSNSENNKEYLKFWKVQERELDYLRKVLLSTNPSEYLLDGSGDHTVFHSSATNQSESPTNVQDTNNNAVVVNSTFPTTYDKLSSGILPIKWLPAESIRNPKESRNKVYIILFLLL</sequence>
<keyword evidence="1" id="KW-1185">Reference proteome</keyword>